<keyword evidence="1" id="KW-0472">Membrane</keyword>
<dbReference type="AlphaFoldDB" id="A0AAN8QJ19"/>
<evidence type="ECO:0000313" key="3">
    <source>
        <dbReference type="Proteomes" id="UP001356427"/>
    </source>
</evidence>
<keyword evidence="1" id="KW-0812">Transmembrane</keyword>
<keyword evidence="3" id="KW-1185">Reference proteome</keyword>
<protein>
    <submittedName>
        <fullName evidence="2">Uncharacterized protein</fullName>
    </submittedName>
</protein>
<gene>
    <name evidence="2" type="ORF">J4Q44_G00227720</name>
</gene>
<accession>A0AAN8QJ19</accession>
<sequence>MPEAAPEGAAVESISAAVADGLNGNVVPPSPPPKAQGFGMLKKLTFSVELVVTISLLLSWITAGFMMFDVVEYKGVTDIQDVVFWIP</sequence>
<proteinExistence type="predicted"/>
<keyword evidence="1" id="KW-1133">Transmembrane helix</keyword>
<feature type="transmembrane region" description="Helical" evidence="1">
    <location>
        <begin position="44"/>
        <end position="68"/>
    </location>
</feature>
<dbReference type="EMBL" id="JAGTTL010000020">
    <property type="protein sequence ID" value="KAK6307624.1"/>
    <property type="molecule type" value="Genomic_DNA"/>
</dbReference>
<comment type="caution">
    <text evidence="2">The sequence shown here is derived from an EMBL/GenBank/DDBJ whole genome shotgun (WGS) entry which is preliminary data.</text>
</comment>
<evidence type="ECO:0000256" key="1">
    <source>
        <dbReference type="SAM" id="Phobius"/>
    </source>
</evidence>
<name>A0AAN8QJ19_9TELE</name>
<dbReference type="Proteomes" id="UP001356427">
    <property type="component" value="Unassembled WGS sequence"/>
</dbReference>
<evidence type="ECO:0000313" key="2">
    <source>
        <dbReference type="EMBL" id="KAK6307624.1"/>
    </source>
</evidence>
<reference evidence="2 3" key="1">
    <citation type="submission" date="2021-04" db="EMBL/GenBank/DDBJ databases">
        <authorList>
            <person name="De Guttry C."/>
            <person name="Zahm M."/>
            <person name="Klopp C."/>
            <person name="Cabau C."/>
            <person name="Louis A."/>
            <person name="Berthelot C."/>
            <person name="Parey E."/>
            <person name="Roest Crollius H."/>
            <person name="Montfort J."/>
            <person name="Robinson-Rechavi M."/>
            <person name="Bucao C."/>
            <person name="Bouchez O."/>
            <person name="Gislard M."/>
            <person name="Lluch J."/>
            <person name="Milhes M."/>
            <person name="Lampietro C."/>
            <person name="Lopez Roques C."/>
            <person name="Donnadieu C."/>
            <person name="Braasch I."/>
            <person name="Desvignes T."/>
            <person name="Postlethwait J."/>
            <person name="Bobe J."/>
            <person name="Wedekind C."/>
            <person name="Guiguen Y."/>
        </authorList>
    </citation>
    <scope>NUCLEOTIDE SEQUENCE [LARGE SCALE GENOMIC DNA]</scope>
    <source>
        <strain evidence="2">Cs_M1</strain>
        <tissue evidence="2">Blood</tissue>
    </source>
</reference>
<organism evidence="2 3">
    <name type="scientific">Coregonus suidteri</name>
    <dbReference type="NCBI Taxonomy" id="861788"/>
    <lineage>
        <taxon>Eukaryota</taxon>
        <taxon>Metazoa</taxon>
        <taxon>Chordata</taxon>
        <taxon>Craniata</taxon>
        <taxon>Vertebrata</taxon>
        <taxon>Euteleostomi</taxon>
        <taxon>Actinopterygii</taxon>
        <taxon>Neopterygii</taxon>
        <taxon>Teleostei</taxon>
        <taxon>Protacanthopterygii</taxon>
        <taxon>Salmoniformes</taxon>
        <taxon>Salmonidae</taxon>
        <taxon>Coregoninae</taxon>
        <taxon>Coregonus</taxon>
    </lineage>
</organism>